<dbReference type="GO" id="GO:0042765">
    <property type="term" value="C:GPI-anchor transamidase complex"/>
    <property type="evidence" value="ECO:0007669"/>
    <property type="project" value="InterPro"/>
</dbReference>
<dbReference type="Proteomes" id="UP000271162">
    <property type="component" value="Unassembled WGS sequence"/>
</dbReference>
<keyword evidence="8 10" id="KW-0472">Membrane</keyword>
<reference evidence="13" key="1">
    <citation type="submission" date="2017-02" db="UniProtKB">
        <authorList>
            <consortium name="WormBaseParasite"/>
        </authorList>
    </citation>
    <scope>IDENTIFICATION</scope>
</reference>
<evidence type="ECO:0000313" key="13">
    <source>
        <dbReference type="WBParaSite" id="NBR_0001411301-mRNA-1"/>
    </source>
</evidence>
<keyword evidence="6" id="KW-0256">Endoplasmic reticulum</keyword>
<dbReference type="STRING" id="27835.A0A0N4YC61"/>
<name>A0A0N4YC61_NIPBR</name>
<protein>
    <submittedName>
        <fullName evidence="13">GPI transamidase component PIG-S (inferred by orthology to a human protein)</fullName>
    </submittedName>
</protein>
<dbReference type="GO" id="GO:0016255">
    <property type="term" value="P:attachment of GPI anchor to protein"/>
    <property type="evidence" value="ECO:0007669"/>
    <property type="project" value="InterPro"/>
</dbReference>
<evidence type="ECO:0000256" key="5">
    <source>
        <dbReference type="ARBA" id="ARBA00022692"/>
    </source>
</evidence>
<gene>
    <name evidence="11" type="ORF">NBR_LOCUS14114</name>
</gene>
<evidence type="ECO:0000256" key="7">
    <source>
        <dbReference type="ARBA" id="ARBA00022989"/>
    </source>
</evidence>
<keyword evidence="9" id="KW-0325">Glycoprotein</keyword>
<dbReference type="UniPathway" id="UPA00196"/>
<feature type="transmembrane region" description="Helical" evidence="10">
    <location>
        <begin position="52"/>
        <end position="70"/>
    </location>
</feature>
<evidence type="ECO:0000256" key="9">
    <source>
        <dbReference type="ARBA" id="ARBA00023180"/>
    </source>
</evidence>
<keyword evidence="5 10" id="KW-0812">Transmembrane</keyword>
<comment type="pathway">
    <text evidence="2">Glycolipid biosynthesis; glycosylphosphatidylinositol-anchor biosynthesis.</text>
</comment>
<comment type="similarity">
    <text evidence="3">Belongs to the PIGS family.</text>
</comment>
<dbReference type="WBParaSite" id="NBR_0001411301-mRNA-1">
    <property type="protein sequence ID" value="NBR_0001411301-mRNA-1"/>
    <property type="gene ID" value="NBR_0001411301"/>
</dbReference>
<accession>A0A0N4YC61</accession>
<reference evidence="11 12" key="2">
    <citation type="submission" date="2018-11" db="EMBL/GenBank/DDBJ databases">
        <authorList>
            <consortium name="Pathogen Informatics"/>
        </authorList>
    </citation>
    <scope>NUCLEOTIDE SEQUENCE [LARGE SCALE GENOMIC DNA]</scope>
</reference>
<dbReference type="EMBL" id="UYSL01021248">
    <property type="protein sequence ID" value="VDL77703.1"/>
    <property type="molecule type" value="Genomic_DNA"/>
</dbReference>
<evidence type="ECO:0000256" key="2">
    <source>
        <dbReference type="ARBA" id="ARBA00004687"/>
    </source>
</evidence>
<evidence type="ECO:0000256" key="10">
    <source>
        <dbReference type="SAM" id="Phobius"/>
    </source>
</evidence>
<keyword evidence="4" id="KW-0337">GPI-anchor biosynthesis</keyword>
<sequence>MNGLIDKLKALRGLAEKKPCEENLPKNMTEVINRLPESYHKHMQAELPYRRAAALVFIAIVLGLGTPLWYHTTRTYRAPFSIFPESQSVSLSITVRLVTTSSLLEKDMDAIAQSLLPKLVEGEVKPPLKIQWKVVNDGVMIDIPHLNAIVKRDMRERLQPWQIAALSPSHQKRLVWDSAPLSMHYIVQVMHVYDNASPDVAQSKELLKVIEVFAKRLRNVTNIQISSEHLWDFEVSNFLEIDVQGRSTLPQAGMERLLSEIDSQLQSVESPSPVLKLVIIESEVPIMIMDSFGDDSHGSVVASWGAIIPRVVSGEKEGGVRTGERVLGALRVLLGVDSELPTTWKRAPVPLSGWEVERMRLRAVLDNAMRAISAVSALKALTEKITNVEIGDDVAASANEAVKLLHIHIQITSGRFLADEALSHPSLLSMLYFPTDQTMAVYLPIMLPTLIPLFGSIVALFKWVFGWT</sequence>
<keyword evidence="12" id="KW-1185">Reference proteome</keyword>
<dbReference type="Pfam" id="PF10510">
    <property type="entry name" value="PIG-S"/>
    <property type="match status" value="1"/>
</dbReference>
<dbReference type="PANTHER" id="PTHR21072">
    <property type="entry name" value="GPI TRANSAMIDASE COMPONENT PIG-S"/>
    <property type="match status" value="1"/>
</dbReference>
<dbReference type="OMA" id="EHLWDFD"/>
<dbReference type="PANTHER" id="PTHR21072:SF13">
    <property type="entry name" value="GPI TRANSAMIDASE COMPONENT PIG-S"/>
    <property type="match status" value="1"/>
</dbReference>
<evidence type="ECO:0000256" key="8">
    <source>
        <dbReference type="ARBA" id="ARBA00023136"/>
    </source>
</evidence>
<evidence type="ECO:0000256" key="1">
    <source>
        <dbReference type="ARBA" id="ARBA00004477"/>
    </source>
</evidence>
<organism evidence="13">
    <name type="scientific">Nippostrongylus brasiliensis</name>
    <name type="common">Rat hookworm</name>
    <dbReference type="NCBI Taxonomy" id="27835"/>
    <lineage>
        <taxon>Eukaryota</taxon>
        <taxon>Metazoa</taxon>
        <taxon>Ecdysozoa</taxon>
        <taxon>Nematoda</taxon>
        <taxon>Chromadorea</taxon>
        <taxon>Rhabditida</taxon>
        <taxon>Rhabditina</taxon>
        <taxon>Rhabditomorpha</taxon>
        <taxon>Strongyloidea</taxon>
        <taxon>Heligmosomidae</taxon>
        <taxon>Nippostrongylus</taxon>
    </lineage>
</organism>
<dbReference type="GO" id="GO:0006506">
    <property type="term" value="P:GPI anchor biosynthetic process"/>
    <property type="evidence" value="ECO:0007669"/>
    <property type="project" value="UniProtKB-UniPathway"/>
</dbReference>
<evidence type="ECO:0000256" key="3">
    <source>
        <dbReference type="ARBA" id="ARBA00005316"/>
    </source>
</evidence>
<evidence type="ECO:0000313" key="11">
    <source>
        <dbReference type="EMBL" id="VDL77703.1"/>
    </source>
</evidence>
<dbReference type="AlphaFoldDB" id="A0A0N4YC61"/>
<evidence type="ECO:0000313" key="12">
    <source>
        <dbReference type="Proteomes" id="UP000271162"/>
    </source>
</evidence>
<proteinExistence type="inferred from homology"/>
<dbReference type="InterPro" id="IPR019540">
    <property type="entry name" value="PtdIno-glycan_biosynth_class_S"/>
</dbReference>
<evidence type="ECO:0000256" key="4">
    <source>
        <dbReference type="ARBA" id="ARBA00022502"/>
    </source>
</evidence>
<keyword evidence="7 10" id="KW-1133">Transmembrane helix</keyword>
<comment type="subcellular location">
    <subcellularLocation>
        <location evidence="1">Endoplasmic reticulum membrane</location>
        <topology evidence="1">Multi-pass membrane protein</topology>
    </subcellularLocation>
</comment>
<feature type="transmembrane region" description="Helical" evidence="10">
    <location>
        <begin position="439"/>
        <end position="465"/>
    </location>
</feature>
<evidence type="ECO:0000256" key="6">
    <source>
        <dbReference type="ARBA" id="ARBA00022824"/>
    </source>
</evidence>